<dbReference type="SMART" id="SM00530">
    <property type="entry name" value="HTH_XRE"/>
    <property type="match status" value="1"/>
</dbReference>
<dbReference type="GO" id="GO:0003677">
    <property type="term" value="F:DNA binding"/>
    <property type="evidence" value="ECO:0007669"/>
    <property type="project" value="InterPro"/>
</dbReference>
<evidence type="ECO:0000313" key="2">
    <source>
        <dbReference type="EMBL" id="KAA6329763.1"/>
    </source>
</evidence>
<dbReference type="InterPro" id="IPR001387">
    <property type="entry name" value="Cro/C1-type_HTH"/>
</dbReference>
<evidence type="ECO:0000259" key="1">
    <source>
        <dbReference type="PROSITE" id="PS50943"/>
    </source>
</evidence>
<proteinExistence type="predicted"/>
<dbReference type="EMBL" id="SNRY01001599">
    <property type="protein sequence ID" value="KAA6329763.1"/>
    <property type="molecule type" value="Genomic_DNA"/>
</dbReference>
<dbReference type="Pfam" id="PF13443">
    <property type="entry name" value="HTH_26"/>
    <property type="match status" value="1"/>
</dbReference>
<dbReference type="AlphaFoldDB" id="A0A5J4RAM0"/>
<sequence length="74" mass="8612">MGKIEDYVIQKVKQMRVERGWSQIELSYQIGLSKSYIADVENPKRFAKWNLSHINELAKVFGCSPKDFLPLEPL</sequence>
<accession>A0A5J4RAM0</accession>
<dbReference type="InterPro" id="IPR010982">
    <property type="entry name" value="Lambda_DNA-bd_dom_sf"/>
</dbReference>
<name>A0A5J4RAM0_9ZZZZ</name>
<feature type="domain" description="HTH cro/C1-type" evidence="1">
    <location>
        <begin position="12"/>
        <end position="68"/>
    </location>
</feature>
<dbReference type="Gene3D" id="1.10.260.40">
    <property type="entry name" value="lambda repressor-like DNA-binding domains"/>
    <property type="match status" value="1"/>
</dbReference>
<comment type="caution">
    <text evidence="2">The sequence shown here is derived from an EMBL/GenBank/DDBJ whole genome shotgun (WGS) entry which is preliminary data.</text>
</comment>
<dbReference type="SUPFAM" id="SSF47413">
    <property type="entry name" value="lambda repressor-like DNA-binding domains"/>
    <property type="match status" value="1"/>
</dbReference>
<reference evidence="2" key="1">
    <citation type="submission" date="2019-03" db="EMBL/GenBank/DDBJ databases">
        <title>Single cell metagenomics reveals metabolic interactions within the superorganism composed of flagellate Streblomastix strix and complex community of Bacteroidetes bacteria on its surface.</title>
        <authorList>
            <person name="Treitli S.C."/>
            <person name="Kolisko M."/>
            <person name="Husnik F."/>
            <person name="Keeling P."/>
            <person name="Hampl V."/>
        </authorList>
    </citation>
    <scope>NUCLEOTIDE SEQUENCE</scope>
    <source>
        <strain evidence="2">STM</strain>
    </source>
</reference>
<dbReference type="CDD" id="cd00093">
    <property type="entry name" value="HTH_XRE"/>
    <property type="match status" value="1"/>
</dbReference>
<dbReference type="PROSITE" id="PS50943">
    <property type="entry name" value="HTH_CROC1"/>
    <property type="match status" value="1"/>
</dbReference>
<protein>
    <recommendedName>
        <fullName evidence="1">HTH cro/C1-type domain-containing protein</fullName>
    </recommendedName>
</protein>
<organism evidence="2">
    <name type="scientific">termite gut metagenome</name>
    <dbReference type="NCBI Taxonomy" id="433724"/>
    <lineage>
        <taxon>unclassified sequences</taxon>
        <taxon>metagenomes</taxon>
        <taxon>organismal metagenomes</taxon>
    </lineage>
</organism>
<gene>
    <name evidence="2" type="ORF">EZS27_021466</name>
</gene>